<evidence type="ECO:0000259" key="15">
    <source>
        <dbReference type="SMART" id="SM00965"/>
    </source>
</evidence>
<dbReference type="InterPro" id="IPR012910">
    <property type="entry name" value="Plug_dom"/>
</dbReference>
<evidence type="ECO:0000256" key="6">
    <source>
        <dbReference type="ARBA" id="ARBA00022692"/>
    </source>
</evidence>
<dbReference type="InterPro" id="IPR036942">
    <property type="entry name" value="Beta-barrel_TonB_sf"/>
</dbReference>
<keyword evidence="9 12" id="KW-0472">Membrane</keyword>
<evidence type="ECO:0000256" key="14">
    <source>
        <dbReference type="SAM" id="SignalP"/>
    </source>
</evidence>
<dbReference type="SUPFAM" id="SSF56935">
    <property type="entry name" value="Porins"/>
    <property type="match status" value="1"/>
</dbReference>
<dbReference type="InterPro" id="IPR037066">
    <property type="entry name" value="Plug_dom_sf"/>
</dbReference>
<dbReference type="AlphaFoldDB" id="A0A9W6J1G8"/>
<comment type="caution">
    <text evidence="16">The sequence shown here is derived from an EMBL/GenBank/DDBJ whole genome shotgun (WGS) entry which is preliminary data.</text>
</comment>
<dbReference type="PANTHER" id="PTHR30069:SF41">
    <property type="entry name" value="HEME_HEMOPEXIN UTILIZATION PROTEIN C"/>
    <property type="match status" value="1"/>
</dbReference>
<dbReference type="Pfam" id="PF07715">
    <property type="entry name" value="Plug"/>
    <property type="match status" value="1"/>
</dbReference>
<dbReference type="Pfam" id="PF07660">
    <property type="entry name" value="STN"/>
    <property type="match status" value="1"/>
</dbReference>
<dbReference type="EMBL" id="BSFI01000019">
    <property type="protein sequence ID" value="GLK69076.1"/>
    <property type="molecule type" value="Genomic_DNA"/>
</dbReference>
<evidence type="ECO:0000256" key="4">
    <source>
        <dbReference type="ARBA" id="ARBA00022452"/>
    </source>
</evidence>
<protein>
    <recommendedName>
        <fullName evidence="15">Secretin/TonB short N-terminal domain-containing protein</fullName>
    </recommendedName>
</protein>
<evidence type="ECO:0000256" key="12">
    <source>
        <dbReference type="PROSITE-ProRule" id="PRU01360"/>
    </source>
</evidence>
<evidence type="ECO:0000256" key="3">
    <source>
        <dbReference type="ARBA" id="ARBA00022448"/>
    </source>
</evidence>
<evidence type="ECO:0000256" key="5">
    <source>
        <dbReference type="ARBA" id="ARBA00022496"/>
    </source>
</evidence>
<evidence type="ECO:0000256" key="8">
    <source>
        <dbReference type="ARBA" id="ARBA00023077"/>
    </source>
</evidence>
<keyword evidence="5" id="KW-0410">Iron transport</keyword>
<dbReference type="InterPro" id="IPR039426">
    <property type="entry name" value="TonB-dep_rcpt-like"/>
</dbReference>
<keyword evidence="14" id="KW-0732">Signal</keyword>
<comment type="subcellular location">
    <subcellularLocation>
        <location evidence="1 12">Cell outer membrane</location>
        <topology evidence="1 12">Multi-pass membrane protein</topology>
    </subcellularLocation>
</comment>
<evidence type="ECO:0000256" key="10">
    <source>
        <dbReference type="ARBA" id="ARBA00023170"/>
    </source>
</evidence>
<proteinExistence type="inferred from homology"/>
<keyword evidence="6 12" id="KW-0812">Transmembrane</keyword>
<dbReference type="GO" id="GO:0015344">
    <property type="term" value="F:siderophore uptake transmembrane transporter activity"/>
    <property type="evidence" value="ECO:0007669"/>
    <property type="project" value="TreeGrafter"/>
</dbReference>
<keyword evidence="7" id="KW-0408">Iron</keyword>
<dbReference type="Gene3D" id="2.170.130.10">
    <property type="entry name" value="TonB-dependent receptor, plug domain"/>
    <property type="match status" value="1"/>
</dbReference>
<keyword evidence="10" id="KW-0675">Receptor</keyword>
<dbReference type="InterPro" id="IPR000531">
    <property type="entry name" value="Beta-barrel_TonB"/>
</dbReference>
<evidence type="ECO:0000256" key="13">
    <source>
        <dbReference type="RuleBase" id="RU003357"/>
    </source>
</evidence>
<dbReference type="PROSITE" id="PS52016">
    <property type="entry name" value="TONB_DEPENDENT_REC_3"/>
    <property type="match status" value="1"/>
</dbReference>
<dbReference type="PANTHER" id="PTHR30069">
    <property type="entry name" value="TONB-DEPENDENT OUTER MEMBRANE RECEPTOR"/>
    <property type="match status" value="1"/>
</dbReference>
<reference evidence="16" key="1">
    <citation type="journal article" date="2014" name="Int. J. Syst. Evol. Microbiol.">
        <title>Complete genome sequence of Corynebacterium casei LMG S-19264T (=DSM 44701T), isolated from a smear-ripened cheese.</title>
        <authorList>
            <consortium name="US DOE Joint Genome Institute (JGI-PGF)"/>
            <person name="Walter F."/>
            <person name="Albersmeier A."/>
            <person name="Kalinowski J."/>
            <person name="Ruckert C."/>
        </authorList>
    </citation>
    <scope>NUCLEOTIDE SEQUENCE</scope>
    <source>
        <strain evidence="16">VKM B-2347</strain>
    </source>
</reference>
<evidence type="ECO:0000256" key="11">
    <source>
        <dbReference type="ARBA" id="ARBA00023237"/>
    </source>
</evidence>
<feature type="signal peptide" evidence="14">
    <location>
        <begin position="1"/>
        <end position="33"/>
    </location>
</feature>
<dbReference type="CDD" id="cd01347">
    <property type="entry name" value="ligand_gated_channel"/>
    <property type="match status" value="1"/>
</dbReference>
<feature type="chain" id="PRO_5040867374" description="Secretin/TonB short N-terminal domain-containing protein" evidence="14">
    <location>
        <begin position="34"/>
        <end position="884"/>
    </location>
</feature>
<dbReference type="Gene3D" id="2.40.170.20">
    <property type="entry name" value="TonB-dependent receptor, beta-barrel domain"/>
    <property type="match status" value="1"/>
</dbReference>
<dbReference type="SMART" id="SM00965">
    <property type="entry name" value="STN"/>
    <property type="match status" value="1"/>
</dbReference>
<evidence type="ECO:0000256" key="9">
    <source>
        <dbReference type="ARBA" id="ARBA00023136"/>
    </source>
</evidence>
<evidence type="ECO:0000256" key="2">
    <source>
        <dbReference type="ARBA" id="ARBA00009810"/>
    </source>
</evidence>
<dbReference type="GO" id="GO:0009279">
    <property type="term" value="C:cell outer membrane"/>
    <property type="evidence" value="ECO:0007669"/>
    <property type="project" value="UniProtKB-SubCell"/>
</dbReference>
<gene>
    <name evidence="16" type="ORF">GCM10008179_27140</name>
</gene>
<dbReference type="Gene3D" id="3.55.50.30">
    <property type="match status" value="1"/>
</dbReference>
<feature type="domain" description="Secretin/TonB short N-terminal" evidence="15">
    <location>
        <begin position="61"/>
        <end position="112"/>
    </location>
</feature>
<evidence type="ECO:0000313" key="17">
    <source>
        <dbReference type="Proteomes" id="UP001143372"/>
    </source>
</evidence>
<evidence type="ECO:0000313" key="16">
    <source>
        <dbReference type="EMBL" id="GLK69076.1"/>
    </source>
</evidence>
<dbReference type="InterPro" id="IPR011662">
    <property type="entry name" value="Secretin/TonB_short_N"/>
</dbReference>
<accession>A0A9W6J1G8</accession>
<keyword evidence="11 12" id="KW-0998">Cell outer membrane</keyword>
<dbReference type="Proteomes" id="UP001143372">
    <property type="component" value="Unassembled WGS sequence"/>
</dbReference>
<sequence length="884" mass="95610">MVSGVQRFQRSRRFRLVAALLASASFSGTAAQAEEEVARSFSIPAGPLDAALNAFGRQAGFQLAYRPDVATGRSTSGLTGSASPSEALQKLLSGTGLSYRLTSKRAAVITSPAQADVATAAPADDGSLMLDPIRVMGAGGVSPADAPYYTPAPTANISPENIERFRGSSPADIFRGTPGVMSGEARNGAGSIDVNIRGMQGMGRVATTVDGAENAMTVYQGYQGVSNRTYMDPDLLGGIDITKGSDVSSFGIAGTVAMRTLDASDIVEDGKDYGVRVKGGFGTNTTKPKAGALSGYNWPALPGLGAVATPSATGMDRPGFLEPTSGSGSAAAAVKQDNYELIGAFAYRKQGNYFAGKHGPTADPKNVGERTICNAYNWCQTWPEYLENGGLTNYRGGEEVLNIQLETKSWLLKGKVLFDDDQSLQVGYTGFRAETGAAVLASRLTTDRTQASQLAQTTGTDLDTGAVRYRWNPAGNPLIDLTANTYWSHLEVRNPKLTGWMAPQRGDFRPGADTDMWGGEVSNTSKFDLASGKFDFTYGVAYRGEDTRPSKGTRDAETWLDYRDAARHEGAAYVKSSWKPLDWLTLNGGLRYSHFWAKDRNDPYLVRDYDYGLKRDDGGFSPSVGVTVEPLDGVQLYTTYSSALRAPSIIEAATGFSMNVNSNVKPERSRNWEIGANFRKENLLAEGDKGMMKFSYFNWDVKDYIARQWHTVDAISSMQIFNIDRAKFEGLEFSGVYENGGFKAKLTANYYLDVTFCRTAGACEHKSLYADYGTNHVPPKYSLSLTASQKLWEKLTVGGRIQHVGKRAIGHGDATAQGAGQFISLVNWKPYTLVDVFAEYKINEYLTANAGVENLTDRYYVDPLSLVMQPAPGRTFTASLTAKF</sequence>
<evidence type="ECO:0000256" key="1">
    <source>
        <dbReference type="ARBA" id="ARBA00004571"/>
    </source>
</evidence>
<name>A0A9W6J1G8_9HYPH</name>
<evidence type="ECO:0000256" key="7">
    <source>
        <dbReference type="ARBA" id="ARBA00023004"/>
    </source>
</evidence>
<dbReference type="GO" id="GO:0044718">
    <property type="term" value="P:siderophore transmembrane transport"/>
    <property type="evidence" value="ECO:0007669"/>
    <property type="project" value="TreeGrafter"/>
</dbReference>
<keyword evidence="3 12" id="KW-0813">Transport</keyword>
<comment type="similarity">
    <text evidence="2 12 13">Belongs to the TonB-dependent receptor family.</text>
</comment>
<reference evidence="16" key="2">
    <citation type="submission" date="2023-01" db="EMBL/GenBank/DDBJ databases">
        <authorList>
            <person name="Sun Q."/>
            <person name="Evtushenko L."/>
        </authorList>
    </citation>
    <scope>NUCLEOTIDE SEQUENCE</scope>
    <source>
        <strain evidence="16">VKM B-2347</strain>
    </source>
</reference>
<keyword evidence="5" id="KW-0406">Ion transport</keyword>
<keyword evidence="17" id="KW-1185">Reference proteome</keyword>
<keyword evidence="4 12" id="KW-1134">Transmembrane beta strand</keyword>
<dbReference type="Pfam" id="PF00593">
    <property type="entry name" value="TonB_dep_Rec_b-barrel"/>
    <property type="match status" value="1"/>
</dbReference>
<organism evidence="16 17">
    <name type="scientific">Hansschlegelia plantiphila</name>
    <dbReference type="NCBI Taxonomy" id="374655"/>
    <lineage>
        <taxon>Bacteria</taxon>
        <taxon>Pseudomonadati</taxon>
        <taxon>Pseudomonadota</taxon>
        <taxon>Alphaproteobacteria</taxon>
        <taxon>Hyphomicrobiales</taxon>
        <taxon>Methylopilaceae</taxon>
        <taxon>Hansschlegelia</taxon>
    </lineage>
</organism>
<keyword evidence="8 13" id="KW-0798">TonB box</keyword>